<evidence type="ECO:0000256" key="1">
    <source>
        <dbReference type="SAM" id="MobiDB-lite"/>
    </source>
</evidence>
<proteinExistence type="predicted"/>
<dbReference type="EMBL" id="CP002593">
    <property type="protein sequence ID" value="AEA27361.1"/>
    <property type="molecule type" value="Genomic_DNA"/>
</dbReference>
<organism evidence="2 3">
    <name type="scientific">Pseudonocardia dioxanivorans (strain ATCC 55486 / DSM 44775 / JCM 13855 / CB1190)</name>
    <dbReference type="NCBI Taxonomy" id="675635"/>
    <lineage>
        <taxon>Bacteria</taxon>
        <taxon>Bacillati</taxon>
        <taxon>Actinomycetota</taxon>
        <taxon>Actinomycetes</taxon>
        <taxon>Pseudonocardiales</taxon>
        <taxon>Pseudonocardiaceae</taxon>
        <taxon>Pseudonocardia</taxon>
    </lineage>
</organism>
<dbReference type="KEGG" id="pdx:Psed_5225"/>
<feature type="compositionally biased region" description="Basic and acidic residues" evidence="1">
    <location>
        <begin position="20"/>
        <end position="30"/>
    </location>
</feature>
<accession>F4CTD6</accession>
<dbReference type="STRING" id="675635.Psed_5225"/>
<protein>
    <submittedName>
        <fullName evidence="2">Uncharacterized protein</fullName>
    </submittedName>
</protein>
<sequence>MSEMNRSSVAVPPQGIQADRPYRPTASREKVQEEIERAMRGIFFEAAAQATQYMSLVEYDRQADITVRHGHLVDASECMEIAMTYLGQLKALLSHRIRVENVDPPEQF</sequence>
<dbReference type="RefSeq" id="WP_013677267.1">
    <property type="nucleotide sequence ID" value="NC_015312.1"/>
</dbReference>
<dbReference type="HOGENOM" id="CLU_2194760_0_0_11"/>
<feature type="region of interest" description="Disordered" evidence="1">
    <location>
        <begin position="1"/>
        <end position="30"/>
    </location>
</feature>
<name>F4CTD6_PSEUX</name>
<dbReference type="Proteomes" id="UP000007809">
    <property type="component" value="Chromosome"/>
</dbReference>
<dbReference type="AlphaFoldDB" id="F4CTD6"/>
<reference evidence="2 3" key="1">
    <citation type="journal article" date="2011" name="J. Bacteriol.">
        <title>Genome sequence of the 1,4-dioxane-degrading Pseudonocardia dioxanivorans strain CB1190.</title>
        <authorList>
            <person name="Sales C.M."/>
            <person name="Mahendra S."/>
            <person name="Grostern A."/>
            <person name="Parales R.E."/>
            <person name="Goodwin L.A."/>
            <person name="Woyke T."/>
            <person name="Nolan M."/>
            <person name="Lapidus A."/>
            <person name="Chertkov O."/>
            <person name="Ovchinnikova G."/>
            <person name="Sczyrba A."/>
            <person name="Alvarez-Cohen L."/>
        </authorList>
    </citation>
    <scope>NUCLEOTIDE SEQUENCE [LARGE SCALE GENOMIC DNA]</scope>
    <source>
        <strain evidence="3">ATCC 55486 / DSM 44775 / JCM 13855 / CB1190</strain>
    </source>
</reference>
<dbReference type="OrthoDB" id="3576052at2"/>
<evidence type="ECO:0000313" key="3">
    <source>
        <dbReference type="Proteomes" id="UP000007809"/>
    </source>
</evidence>
<evidence type="ECO:0000313" key="2">
    <source>
        <dbReference type="EMBL" id="AEA27361.1"/>
    </source>
</evidence>
<keyword evidence="3" id="KW-1185">Reference proteome</keyword>
<gene>
    <name evidence="2" type="ordered locus">Psed_5225</name>
</gene>